<dbReference type="AlphaFoldDB" id="A0A6G4TUF7"/>
<proteinExistence type="predicted"/>
<accession>A0A6G4TUF7</accession>
<organism evidence="1 2">
    <name type="scientific">Streptomyces coryli</name>
    <dbReference type="NCBI Taxonomy" id="1128680"/>
    <lineage>
        <taxon>Bacteria</taxon>
        <taxon>Bacillati</taxon>
        <taxon>Actinomycetota</taxon>
        <taxon>Actinomycetes</taxon>
        <taxon>Kitasatosporales</taxon>
        <taxon>Streptomycetaceae</taxon>
        <taxon>Streptomyces</taxon>
    </lineage>
</organism>
<dbReference type="RefSeq" id="WP_165232030.1">
    <property type="nucleotide sequence ID" value="NZ_JAAKZV010000010.1"/>
</dbReference>
<protein>
    <submittedName>
        <fullName evidence="1">Uncharacterized protein</fullName>
    </submittedName>
</protein>
<gene>
    <name evidence="1" type="ORF">G5C51_04560</name>
</gene>
<dbReference type="Proteomes" id="UP000481583">
    <property type="component" value="Unassembled WGS sequence"/>
</dbReference>
<name>A0A6G4TUF7_9ACTN</name>
<comment type="caution">
    <text evidence="1">The sequence shown here is derived from an EMBL/GenBank/DDBJ whole genome shotgun (WGS) entry which is preliminary data.</text>
</comment>
<keyword evidence="2" id="KW-1185">Reference proteome</keyword>
<evidence type="ECO:0000313" key="2">
    <source>
        <dbReference type="Proteomes" id="UP000481583"/>
    </source>
</evidence>
<dbReference type="EMBL" id="JAAKZV010000010">
    <property type="protein sequence ID" value="NGN63180.1"/>
    <property type="molecule type" value="Genomic_DNA"/>
</dbReference>
<sequence length="95" mass="10900">MKLNADKSIRQVQRHHVAQHAHQAIWDRRVNPNHAVLSVERDPDRPEAVILHVNSGGNAIACRNHFQRAGYRVEDTDYDPFADGNYGVRLRILPK</sequence>
<reference evidence="1 2" key="1">
    <citation type="submission" date="2020-02" db="EMBL/GenBank/DDBJ databases">
        <title>Whole-genome analyses of novel actinobacteria.</title>
        <authorList>
            <person name="Sahin N."/>
        </authorList>
    </citation>
    <scope>NUCLEOTIDE SEQUENCE [LARGE SCALE GENOMIC DNA]</scope>
    <source>
        <strain evidence="1 2">A7024</strain>
    </source>
</reference>
<evidence type="ECO:0000313" key="1">
    <source>
        <dbReference type="EMBL" id="NGN63180.1"/>
    </source>
</evidence>